<comment type="caution">
    <text evidence="2">The sequence shown here is derived from an EMBL/GenBank/DDBJ whole genome shotgun (WGS) entry which is preliminary data.</text>
</comment>
<dbReference type="AlphaFoldDB" id="A0A7X0SNK0"/>
<evidence type="ECO:0000313" key="2">
    <source>
        <dbReference type="EMBL" id="MBB6733303.1"/>
    </source>
</evidence>
<dbReference type="Pfam" id="PF13472">
    <property type="entry name" value="Lipase_GDSL_2"/>
    <property type="match status" value="1"/>
</dbReference>
<gene>
    <name evidence="2" type="ORF">H7C18_20480</name>
</gene>
<organism evidence="2 3">
    <name type="scientific">Cohnella zeiphila</name>
    <dbReference type="NCBI Taxonomy" id="2761120"/>
    <lineage>
        <taxon>Bacteria</taxon>
        <taxon>Bacillati</taxon>
        <taxon>Bacillota</taxon>
        <taxon>Bacilli</taxon>
        <taxon>Bacillales</taxon>
        <taxon>Paenibacillaceae</taxon>
        <taxon>Cohnella</taxon>
    </lineage>
</organism>
<evidence type="ECO:0000313" key="3">
    <source>
        <dbReference type="Proteomes" id="UP000564644"/>
    </source>
</evidence>
<name>A0A7X0SNK0_9BACL</name>
<keyword evidence="3" id="KW-1185">Reference proteome</keyword>
<proteinExistence type="predicted"/>
<dbReference type="RefSeq" id="WP_185130968.1">
    <property type="nucleotide sequence ID" value="NZ_JACJVO010000025.1"/>
</dbReference>
<dbReference type="PANTHER" id="PTHR34407:SF1">
    <property type="entry name" value="SGNH HYDROLASE-TYPE ESTERASE DOMAIN-CONTAINING PROTEIN"/>
    <property type="match status" value="1"/>
</dbReference>
<dbReference type="InterPro" id="IPR013830">
    <property type="entry name" value="SGNH_hydro"/>
</dbReference>
<dbReference type="PANTHER" id="PTHR34407">
    <property type="entry name" value="EXPRESSED PROTEIN"/>
    <property type="match status" value="1"/>
</dbReference>
<dbReference type="SUPFAM" id="SSF52266">
    <property type="entry name" value="SGNH hydrolase"/>
    <property type="match status" value="1"/>
</dbReference>
<dbReference type="Gene3D" id="3.40.50.1110">
    <property type="entry name" value="SGNH hydrolase"/>
    <property type="match status" value="1"/>
</dbReference>
<protein>
    <recommendedName>
        <fullName evidence="1">SGNH hydrolase-type esterase domain-containing protein</fullName>
    </recommendedName>
</protein>
<feature type="domain" description="SGNH hydrolase-type esterase" evidence="1">
    <location>
        <begin position="17"/>
        <end position="183"/>
    </location>
</feature>
<sequence>MRNTAAKLKEGSLTVGFIGGSITDGRPGHNWPEPVARWLAETYPDVRIAVENAGIGATGSDLAAFRAKRDLIDTGCDLVFVEFAVNDNGEPTERRNKTREGLLRQLLADGKRDVVLAYTYCQDMYEPMMDGRLPDSIAEFEALAEHYGIGSVWMGKHALEEVKLGRLRWEEWLPDGLHPTQRGSLSYGESVIALLQEALSGIEVQGASAEASSAALPSALYAGNWQNVRFVPFEDVRAEGPWTVRRWVTLHWIDRALSTFAVGAKLAFSFEGTVLALAFDFGKSSAEFRYRIDGGEWTTSNRERPDWCGASGWLRLETIADGLPPGRHEFELEVVHGNRPDCTGTNFDLAFIGVV</sequence>
<evidence type="ECO:0000259" key="1">
    <source>
        <dbReference type="Pfam" id="PF13472"/>
    </source>
</evidence>
<dbReference type="EMBL" id="JACJVO010000025">
    <property type="protein sequence ID" value="MBB6733303.1"/>
    <property type="molecule type" value="Genomic_DNA"/>
</dbReference>
<dbReference type="CDD" id="cd00229">
    <property type="entry name" value="SGNH_hydrolase"/>
    <property type="match status" value="1"/>
</dbReference>
<dbReference type="Proteomes" id="UP000564644">
    <property type="component" value="Unassembled WGS sequence"/>
</dbReference>
<dbReference type="InterPro" id="IPR036514">
    <property type="entry name" value="SGNH_hydro_sf"/>
</dbReference>
<reference evidence="2 3" key="1">
    <citation type="submission" date="2020-08" db="EMBL/GenBank/DDBJ databases">
        <title>Cohnella phylogeny.</title>
        <authorList>
            <person name="Dunlap C."/>
        </authorList>
    </citation>
    <scope>NUCLEOTIDE SEQUENCE [LARGE SCALE GENOMIC DNA]</scope>
    <source>
        <strain evidence="2 3">CBP 2801</strain>
    </source>
</reference>
<accession>A0A7X0SNK0</accession>